<evidence type="ECO:0000256" key="7">
    <source>
        <dbReference type="ARBA" id="ARBA00058004"/>
    </source>
</evidence>
<dbReference type="AlphaFoldDB" id="A0A227KS29"/>
<dbReference type="InterPro" id="IPR003594">
    <property type="entry name" value="HATPase_dom"/>
</dbReference>
<feature type="transmembrane region" description="Helical" evidence="10">
    <location>
        <begin position="188"/>
        <end position="207"/>
    </location>
</feature>
<keyword evidence="10" id="KW-0812">Transmembrane</keyword>
<feature type="domain" description="Response regulatory" evidence="12">
    <location>
        <begin position="739"/>
        <end position="860"/>
    </location>
</feature>
<comment type="caution">
    <text evidence="13">The sequence shown here is derived from an EMBL/GenBank/DDBJ whole genome shotgun (WGS) entry which is preliminary data.</text>
</comment>
<evidence type="ECO:0000256" key="2">
    <source>
        <dbReference type="ARBA" id="ARBA00012438"/>
    </source>
</evidence>
<name>A0A227KS29_9BURK</name>
<dbReference type="InterPro" id="IPR036890">
    <property type="entry name" value="HATPase_C_sf"/>
</dbReference>
<dbReference type="InterPro" id="IPR001789">
    <property type="entry name" value="Sig_transdc_resp-reg_receiver"/>
</dbReference>
<dbReference type="Pfam" id="PF00072">
    <property type="entry name" value="Response_reg"/>
    <property type="match status" value="2"/>
</dbReference>
<dbReference type="Pfam" id="PF00512">
    <property type="entry name" value="HisKA"/>
    <property type="match status" value="1"/>
</dbReference>
<dbReference type="PRINTS" id="PR00344">
    <property type="entry name" value="BCTRLSENSOR"/>
</dbReference>
<proteinExistence type="predicted"/>
<dbReference type="InterPro" id="IPR004358">
    <property type="entry name" value="Sig_transdc_His_kin-like_C"/>
</dbReference>
<feature type="modified residue" description="4-aspartylphosphate" evidence="9">
    <location>
        <position position="652"/>
    </location>
</feature>
<dbReference type="SUPFAM" id="SSF52172">
    <property type="entry name" value="CheY-like"/>
    <property type="match status" value="2"/>
</dbReference>
<sequence>MHLPSELRTKLSSVKSKILIRALYVLIIVYTVFVTISMWRANQHTVDMFEYPYQVTRSVSEIQARLNEMGHTIPFIMGNTDSFEDIVEVLKMQEEEQNRSLEFLEHHFRGDPKEYQQLMQDFSNIKEQRRKLALETVGKNKDEVLRMYQEQVAPYFDVLDKTLSKVSANADARSAEIKAQAQRLIDSVIITTCLFGLLLVGFLWYVLNSEERAHKAIRHREQLFNILSHTVDEVFIIFNKKLKPEFISSNSERVLGTKSNDLLRSKGDFAVRLMEDITASLSDQINLEEAFQIREKDFQCEGINRQFKIRFYPILEASGEAGYIVVVSDETEAQEQKRILSDSLNNALSASVAKSRFLSHVSHEIRTPMNAIIGMATIALAKINDKPKVEDCLLKISQSSRHLLGLINDILDMSKIEENKLTIAADEFKFSEAVTSVVNLIAPQASEKNIKFDVVFNDEIEETLIGDAMRLNQVLINILSNAVKFTPEGGEVKLIVNRLWIKQNTVYLQFIVKDNGIGMSPEFQKKVFDPFEQASVKISSIYGGTGLGLSITRNLVLLMGGSISVQSQEGLGSEFSVELPFGFTNEENTAPHGLGEFKVLVVDDDIGTCEHACLILKRLGQNTEFALDGYKAVEMVKESRDEGHPYDVVFIDWKMPGIDGEETARRIRKLEGLNLLIIIMSAYDWAPIEESAREAGVNSFVAKPFFANSLKAALMSVDKEVQTKTALAAPDMYDFTGKRVLLVEDNVFNQEVAQEFLSMAHVETDTAENGQIAVKKFFESPVGYYDAILMDIQMPVMNGYEATKKIRASSHPDAVSVPIIAMTANAFTEDVSLSLSAGMNAHLSKPLDMLCIYKLLEQTFKGKEKTSSNDKNFEKGAKSE</sequence>
<dbReference type="InterPro" id="IPR011006">
    <property type="entry name" value="CheY-like_superfamily"/>
</dbReference>
<keyword evidence="5" id="KW-0902">Two-component regulatory system</keyword>
<dbReference type="CDD" id="cd17546">
    <property type="entry name" value="REC_hyHK_CKI1_RcsC-like"/>
    <property type="match status" value="2"/>
</dbReference>
<dbReference type="PROSITE" id="PS50109">
    <property type="entry name" value="HIS_KIN"/>
    <property type="match status" value="1"/>
</dbReference>
<dbReference type="CDD" id="cd00082">
    <property type="entry name" value="HisKA"/>
    <property type="match status" value="1"/>
</dbReference>
<evidence type="ECO:0000259" key="11">
    <source>
        <dbReference type="PROSITE" id="PS50109"/>
    </source>
</evidence>
<keyword evidence="13" id="KW-0418">Kinase</keyword>
<evidence type="ECO:0000256" key="4">
    <source>
        <dbReference type="ARBA" id="ARBA00022729"/>
    </source>
</evidence>
<accession>A0A227KS29</accession>
<evidence type="ECO:0000313" key="13">
    <source>
        <dbReference type="EMBL" id="OXE51258.1"/>
    </source>
</evidence>
<feature type="transmembrane region" description="Helical" evidence="10">
    <location>
        <begin position="18"/>
        <end position="39"/>
    </location>
</feature>
<dbReference type="InterPro" id="IPR003661">
    <property type="entry name" value="HisK_dim/P_dom"/>
</dbReference>
<dbReference type="SUPFAM" id="SSF47384">
    <property type="entry name" value="Homodimeric domain of signal transducing histidine kinase"/>
    <property type="match status" value="1"/>
</dbReference>
<keyword evidence="6" id="KW-0843">Virulence</keyword>
<dbReference type="CDD" id="cd16922">
    <property type="entry name" value="HATPase_EvgS-ArcB-TorS-like"/>
    <property type="match status" value="1"/>
</dbReference>
<dbReference type="Proteomes" id="UP000214610">
    <property type="component" value="Unassembled WGS sequence"/>
</dbReference>
<dbReference type="RefSeq" id="WP_066591451.1">
    <property type="nucleotide sequence ID" value="NZ_CAMVZA010000045.1"/>
</dbReference>
<evidence type="ECO:0000256" key="3">
    <source>
        <dbReference type="ARBA" id="ARBA00022553"/>
    </source>
</evidence>
<dbReference type="SMART" id="SM00387">
    <property type="entry name" value="HATPase_c"/>
    <property type="match status" value="1"/>
</dbReference>
<dbReference type="SMART" id="SM00448">
    <property type="entry name" value="REC"/>
    <property type="match status" value="2"/>
</dbReference>
<dbReference type="GeneID" id="78363463"/>
<comment type="function">
    <text evidence="7">Member of the two-component regulatory system BvgS/BvgA. Phosphorylates BvgA via a four-step phosphorelay in response to environmental signals.</text>
</comment>
<dbReference type="Gene3D" id="3.40.50.2300">
    <property type="match status" value="2"/>
</dbReference>
<dbReference type="PANTHER" id="PTHR45339:SF5">
    <property type="entry name" value="HISTIDINE KINASE"/>
    <property type="match status" value="1"/>
</dbReference>
<dbReference type="Gene3D" id="3.30.565.10">
    <property type="entry name" value="Histidine kinase-like ATPase, C-terminal domain"/>
    <property type="match status" value="1"/>
</dbReference>
<dbReference type="InterPro" id="IPR005467">
    <property type="entry name" value="His_kinase_dom"/>
</dbReference>
<feature type="domain" description="Response regulatory" evidence="12">
    <location>
        <begin position="598"/>
        <end position="718"/>
    </location>
</feature>
<dbReference type="PROSITE" id="PS50110">
    <property type="entry name" value="RESPONSE_REGULATORY"/>
    <property type="match status" value="2"/>
</dbReference>
<evidence type="ECO:0000256" key="1">
    <source>
        <dbReference type="ARBA" id="ARBA00000085"/>
    </source>
</evidence>
<organism evidence="13 14">
    <name type="scientific">Turicimonas muris</name>
    <dbReference type="NCBI Taxonomy" id="1796652"/>
    <lineage>
        <taxon>Bacteria</taxon>
        <taxon>Pseudomonadati</taxon>
        <taxon>Pseudomonadota</taxon>
        <taxon>Betaproteobacteria</taxon>
        <taxon>Burkholderiales</taxon>
        <taxon>Sutterellaceae</taxon>
        <taxon>Turicimonas</taxon>
    </lineage>
</organism>
<dbReference type="Pfam" id="PF02518">
    <property type="entry name" value="HATPase_c"/>
    <property type="match status" value="1"/>
</dbReference>
<evidence type="ECO:0000313" key="14">
    <source>
        <dbReference type="Proteomes" id="UP000214610"/>
    </source>
</evidence>
<keyword evidence="10" id="KW-1133">Transmembrane helix</keyword>
<evidence type="ECO:0000256" key="6">
    <source>
        <dbReference type="ARBA" id="ARBA00023026"/>
    </source>
</evidence>
<dbReference type="FunFam" id="3.30.565.10:FF:000010">
    <property type="entry name" value="Sensor histidine kinase RcsC"/>
    <property type="match status" value="1"/>
</dbReference>
<reference evidence="14" key="1">
    <citation type="submission" date="2017-05" db="EMBL/GenBank/DDBJ databases">
        <title>Improved OligoMM genomes.</title>
        <authorList>
            <person name="Garzetti D."/>
        </authorList>
    </citation>
    <scope>NUCLEOTIDE SEQUENCE [LARGE SCALE GENOMIC DNA]</scope>
    <source>
        <strain evidence="14">YL45</strain>
    </source>
</reference>
<evidence type="ECO:0000256" key="5">
    <source>
        <dbReference type="ARBA" id="ARBA00023012"/>
    </source>
</evidence>
<dbReference type="SUPFAM" id="SSF55874">
    <property type="entry name" value="ATPase domain of HSP90 chaperone/DNA topoisomerase II/histidine kinase"/>
    <property type="match status" value="1"/>
</dbReference>
<dbReference type="SMART" id="SM00388">
    <property type="entry name" value="HisKA"/>
    <property type="match status" value="1"/>
</dbReference>
<keyword evidence="14" id="KW-1185">Reference proteome</keyword>
<evidence type="ECO:0000256" key="9">
    <source>
        <dbReference type="PROSITE-ProRule" id="PRU00169"/>
    </source>
</evidence>
<dbReference type="GO" id="GO:0000155">
    <property type="term" value="F:phosphorelay sensor kinase activity"/>
    <property type="evidence" value="ECO:0007669"/>
    <property type="project" value="InterPro"/>
</dbReference>
<dbReference type="EMBL" id="NHMP01000001">
    <property type="protein sequence ID" value="OXE51258.1"/>
    <property type="molecule type" value="Genomic_DNA"/>
</dbReference>
<keyword evidence="4" id="KW-0732">Signal</keyword>
<feature type="domain" description="Histidine kinase" evidence="11">
    <location>
        <begin position="360"/>
        <end position="583"/>
    </location>
</feature>
<dbReference type="PANTHER" id="PTHR45339">
    <property type="entry name" value="HYBRID SIGNAL TRANSDUCTION HISTIDINE KINASE J"/>
    <property type="match status" value="1"/>
</dbReference>
<keyword evidence="3 9" id="KW-0597">Phosphoprotein</keyword>
<gene>
    <name evidence="13" type="ORF">ADH67_02895</name>
</gene>
<evidence type="ECO:0000259" key="12">
    <source>
        <dbReference type="PROSITE" id="PS50110"/>
    </source>
</evidence>
<comment type="catalytic activity">
    <reaction evidence="1">
        <text>ATP + protein L-histidine = ADP + protein N-phospho-L-histidine.</text>
        <dbReference type="EC" id="2.7.13.3"/>
    </reaction>
</comment>
<keyword evidence="13" id="KW-0808">Transferase</keyword>
<evidence type="ECO:0000256" key="10">
    <source>
        <dbReference type="SAM" id="Phobius"/>
    </source>
</evidence>
<dbReference type="InterPro" id="IPR036097">
    <property type="entry name" value="HisK_dim/P_sf"/>
</dbReference>
<protein>
    <recommendedName>
        <fullName evidence="8">Virulence sensor protein BvgS</fullName>
        <ecNumber evidence="2">2.7.13.3</ecNumber>
    </recommendedName>
</protein>
<dbReference type="EC" id="2.7.13.3" evidence="2"/>
<dbReference type="Gene3D" id="1.10.287.130">
    <property type="match status" value="1"/>
</dbReference>
<feature type="modified residue" description="4-aspartylphosphate" evidence="9">
    <location>
        <position position="791"/>
    </location>
</feature>
<keyword evidence="10" id="KW-0472">Membrane</keyword>
<evidence type="ECO:0000256" key="8">
    <source>
        <dbReference type="ARBA" id="ARBA00070152"/>
    </source>
</evidence>